<dbReference type="PANTHER" id="PTHR39173">
    <property type="entry name" value="ACETYLTRANSFERASE"/>
    <property type="match status" value="1"/>
</dbReference>
<dbReference type="InterPro" id="IPR000182">
    <property type="entry name" value="GNAT_dom"/>
</dbReference>
<dbReference type="OrthoDB" id="5293267at2"/>
<dbReference type="EMBL" id="QMBP01000008">
    <property type="protein sequence ID" value="RAZ89507.1"/>
    <property type="molecule type" value="Genomic_DNA"/>
</dbReference>
<keyword evidence="2" id="KW-0808">Transferase</keyword>
<dbReference type="Gene3D" id="3.40.630.30">
    <property type="match status" value="1"/>
</dbReference>
<dbReference type="Pfam" id="PF13302">
    <property type="entry name" value="Acetyltransf_3"/>
    <property type="match status" value="1"/>
</dbReference>
<gene>
    <name evidence="2" type="ORF">DPM33_18225</name>
</gene>
<reference evidence="3" key="1">
    <citation type="submission" date="2018-06" db="EMBL/GenBank/DDBJ databases">
        <authorList>
            <person name="Helene L.C."/>
            <person name="Dall'Agnol R."/>
            <person name="Delamuta J.R."/>
            <person name="Hungria M."/>
        </authorList>
    </citation>
    <scope>NUCLEOTIDE SEQUENCE [LARGE SCALE GENOMIC DNA]</scope>
    <source>
        <strain evidence="3">AC99b</strain>
    </source>
</reference>
<dbReference type="GO" id="GO:0016747">
    <property type="term" value="F:acyltransferase activity, transferring groups other than amino-acyl groups"/>
    <property type="evidence" value="ECO:0007669"/>
    <property type="project" value="InterPro"/>
</dbReference>
<organism evidence="2 3">
    <name type="scientific">Mesorhizobium hawassense</name>
    <dbReference type="NCBI Taxonomy" id="1209954"/>
    <lineage>
        <taxon>Bacteria</taxon>
        <taxon>Pseudomonadati</taxon>
        <taxon>Pseudomonadota</taxon>
        <taxon>Alphaproteobacteria</taxon>
        <taxon>Hyphomicrobiales</taxon>
        <taxon>Phyllobacteriaceae</taxon>
        <taxon>Mesorhizobium</taxon>
    </lineage>
</organism>
<dbReference type="AlphaFoldDB" id="A0A330HXS0"/>
<dbReference type="RefSeq" id="WP_112098826.1">
    <property type="nucleotide sequence ID" value="NZ_QMBP01000008.1"/>
</dbReference>
<dbReference type="CDD" id="cd04301">
    <property type="entry name" value="NAT_SF"/>
    <property type="match status" value="1"/>
</dbReference>
<feature type="domain" description="N-acetyltransferase" evidence="1">
    <location>
        <begin position="28"/>
        <end position="184"/>
    </location>
</feature>
<comment type="caution">
    <text evidence="2">The sequence shown here is derived from an EMBL/GenBank/DDBJ whole genome shotgun (WGS) entry which is preliminary data.</text>
</comment>
<evidence type="ECO:0000259" key="1">
    <source>
        <dbReference type="PROSITE" id="PS51186"/>
    </source>
</evidence>
<protein>
    <submittedName>
        <fullName evidence="2">GNAT family N-acetyltransferase</fullName>
    </submittedName>
</protein>
<reference evidence="2 3" key="2">
    <citation type="submission" date="2018-07" db="EMBL/GenBank/DDBJ databases">
        <title>Diversity of Mesorhizobium strains in Brazil.</title>
        <authorList>
            <person name="Helene L.C.F."/>
            <person name="Dall'Agnol R."/>
            <person name="Delamuta J.R.M."/>
            <person name="Hungria M."/>
        </authorList>
    </citation>
    <scope>NUCLEOTIDE SEQUENCE [LARGE SCALE GENOMIC DNA]</scope>
    <source>
        <strain evidence="2 3">AC99b</strain>
    </source>
</reference>
<proteinExistence type="predicted"/>
<dbReference type="SUPFAM" id="SSF55729">
    <property type="entry name" value="Acyl-CoA N-acyltransferases (Nat)"/>
    <property type="match status" value="1"/>
</dbReference>
<accession>A0A330HXS0</accession>
<dbReference type="PANTHER" id="PTHR39173:SF1">
    <property type="entry name" value="ACETYLTRANSFERASE"/>
    <property type="match status" value="1"/>
</dbReference>
<dbReference type="InterPro" id="IPR016181">
    <property type="entry name" value="Acyl_CoA_acyltransferase"/>
</dbReference>
<evidence type="ECO:0000313" key="3">
    <source>
        <dbReference type="Proteomes" id="UP000251558"/>
    </source>
</evidence>
<name>A0A330HXS0_9HYPH</name>
<sequence length="185" mass="20317">MIAIVKPALDHLPSYKAALERGWSPDNVRLLEATREQLEAIERDPVEFLASLDDPEAKGPPITLPDGTKVARLPGFRRWIWDGEAAGSIGFRWQEGTSALPSHVLGHIGYAVVPWRRGRGYATEALRLMLDEARAVGLDHVEITAKPDNPASHKVITANGGRLVGRFFEDAAYGGAESLKFRIDL</sequence>
<evidence type="ECO:0000313" key="2">
    <source>
        <dbReference type="EMBL" id="RAZ89507.1"/>
    </source>
</evidence>
<dbReference type="PROSITE" id="PS51186">
    <property type="entry name" value="GNAT"/>
    <property type="match status" value="1"/>
</dbReference>
<dbReference type="Proteomes" id="UP000251558">
    <property type="component" value="Unassembled WGS sequence"/>
</dbReference>
<keyword evidence="3" id="KW-1185">Reference proteome</keyword>